<organism evidence="3 4">
    <name type="scientific">Symbiodinium necroappetens</name>
    <dbReference type="NCBI Taxonomy" id="1628268"/>
    <lineage>
        <taxon>Eukaryota</taxon>
        <taxon>Sar</taxon>
        <taxon>Alveolata</taxon>
        <taxon>Dinophyceae</taxon>
        <taxon>Suessiales</taxon>
        <taxon>Symbiodiniaceae</taxon>
        <taxon>Symbiodinium</taxon>
    </lineage>
</organism>
<protein>
    <recommendedName>
        <fullName evidence="2">CHAT domain-containing protein</fullName>
    </recommendedName>
</protein>
<evidence type="ECO:0000259" key="2">
    <source>
        <dbReference type="Pfam" id="PF12770"/>
    </source>
</evidence>
<evidence type="ECO:0000313" key="3">
    <source>
        <dbReference type="EMBL" id="CAE7553618.1"/>
    </source>
</evidence>
<accession>A0A812U1Y1</accession>
<feature type="domain" description="CHAT" evidence="2">
    <location>
        <begin position="172"/>
        <end position="370"/>
    </location>
</feature>
<evidence type="ECO:0000313" key="4">
    <source>
        <dbReference type="Proteomes" id="UP000601435"/>
    </source>
</evidence>
<keyword evidence="4" id="KW-1185">Reference proteome</keyword>
<comment type="caution">
    <text evidence="3">The sequence shown here is derived from an EMBL/GenBank/DDBJ whole genome shotgun (WGS) entry which is preliminary data.</text>
</comment>
<proteinExistence type="predicted"/>
<gene>
    <name evidence="3" type="ORF">SNEC2469_LOCUS15959</name>
</gene>
<dbReference type="Proteomes" id="UP000601435">
    <property type="component" value="Unassembled WGS sequence"/>
</dbReference>
<dbReference type="OrthoDB" id="626167at2759"/>
<dbReference type="EMBL" id="CAJNJA010026031">
    <property type="protein sequence ID" value="CAE7553618.1"/>
    <property type="molecule type" value="Genomic_DNA"/>
</dbReference>
<name>A0A812U1Y1_9DINO</name>
<feature type="region of interest" description="Disordered" evidence="1">
    <location>
        <begin position="970"/>
        <end position="996"/>
    </location>
</feature>
<dbReference type="Pfam" id="PF12770">
    <property type="entry name" value="CHAT"/>
    <property type="match status" value="1"/>
</dbReference>
<evidence type="ECO:0000256" key="1">
    <source>
        <dbReference type="SAM" id="MobiDB-lite"/>
    </source>
</evidence>
<dbReference type="InterPro" id="IPR024983">
    <property type="entry name" value="CHAT_dom"/>
</dbReference>
<sequence length="1110" mass="121475">MKRHPPPTDEWQIKRSRVDDACLSKVMQHETVAWKSFLRLNEAQLLNEAWMGETWIGDDGFLQRAVPPIPMPLKFYIQEVLSSTGTLEDLSEEAAPLMQDHTEYVRKVVSSLQEGVLVLFYFDSEVIAINGQISLQRSLQVCAEELEMFTRCCQSRGFPKSKVSSLMKSVSAQLLAPVEELIRLHPWILIVPAGTRMARIPFQCLQLGGDLLLTSKVVTYANSLTEMSLLSPQSVLGEGHEIQSAVVLSSPIGATLPAGSKEPGKAGAPMPELPYAACEGRLISKLFSASGVCHKLEEGELFSEQVNGLRSHLQQSKVDLLHLACHFVVTEPIDQSSFRLSNGSHLSVQELADCIPGGLRLCFFSACAVGSLSVPSLGLSDLVVSQISPRRPGAVVTTDSCPASAKDWKVPDAAALALSRGLYEQWFSSRAAVGELLRATQCDLSRQKAQQIIQSSRSFVEQGCEDHDAAAGLLLRGLSAEAAKVEDATGPSELSGGGSKFASVPFWWGAYRIYVNALKCDIVGKSESRHAENAAHALVSSMDLRCYAQPVKSLLLSTWGSNIVLSMTLAPEGVLHGILEICCWRQSQSKTLQRSEGLPEIRAMGVCAAKNVLCVAAARTLAALNQNLEMLWRSDLEPGDMLNLHSLCFSASGASLYLQQRTHLRVVTPKAQEGWLVTAIQECSPEVLRLALPMSCSFEDGIPLKGHCRLDFLSGIEVKSMLSMRSQFHECDVLVITTPYFKEEERQSVRVKPGLLGLRLDEVEEGLEVLEVKDGAQESLIEACVAKGYAVRCFAGLDARGWSLRDLDEEKHAQHNDYDISFTLPKPELEDEPSCQVKIFSERTHQCLARICLPYFLGGGYPESASNVAQLPECDELLVGAALSLVRFNTAGEVLQRVPLLILPASLTIAGGFLMMASEKHLFGACTETFLSRTCVGFDPENPPAAEAPEHLVRAPEVYEDMTRLVNSGWEEMSVPESDESEPKPRDSDAEDSDSTVDADRAECSPFLHSCHPHPIVLRRCSGEGQTAWRDVCCVCWRLNPPKLFCCAESPGVQARGIGRMHMNEHGNWEYSEEGRRARACDFDICPECLALASKAHCASMSSGKLALAT</sequence>
<dbReference type="AlphaFoldDB" id="A0A812U1Y1"/>
<reference evidence="3" key="1">
    <citation type="submission" date="2021-02" db="EMBL/GenBank/DDBJ databases">
        <authorList>
            <person name="Dougan E. K."/>
            <person name="Rhodes N."/>
            <person name="Thang M."/>
            <person name="Chan C."/>
        </authorList>
    </citation>
    <scope>NUCLEOTIDE SEQUENCE</scope>
</reference>